<accession>A0ABW9US56</accession>
<organism evidence="1 2">
    <name type="scientific">Chlorobium phaeovibrioides</name>
    <dbReference type="NCBI Taxonomy" id="1094"/>
    <lineage>
        <taxon>Bacteria</taxon>
        <taxon>Pseudomonadati</taxon>
        <taxon>Chlorobiota</taxon>
        <taxon>Chlorobiia</taxon>
        <taxon>Chlorobiales</taxon>
        <taxon>Chlorobiaceae</taxon>
        <taxon>Chlorobium/Pelodictyon group</taxon>
        <taxon>Chlorobium</taxon>
    </lineage>
</organism>
<keyword evidence="2" id="KW-1185">Reference proteome</keyword>
<name>A0ABW9US56_CHLPH</name>
<evidence type="ECO:0000313" key="1">
    <source>
        <dbReference type="EMBL" id="MWV55097.1"/>
    </source>
</evidence>
<dbReference type="Proteomes" id="UP000489351">
    <property type="component" value="Unassembled WGS sequence"/>
</dbReference>
<evidence type="ECO:0000313" key="2">
    <source>
        <dbReference type="Proteomes" id="UP000489351"/>
    </source>
</evidence>
<reference evidence="1 2" key="1">
    <citation type="submission" date="2019-11" db="EMBL/GenBank/DDBJ databases">
        <title>Green- and brown-colored morphotypes of Chlorobia in the stratified aquatic ecosystems of Kandalaksha Gulf (White Sea): A model for study of the accessory genome evolution.</title>
        <authorList>
            <person name="Grouzdev D.S."/>
        </authorList>
    </citation>
    <scope>NUCLEOTIDE SEQUENCE [LARGE SCALE GENOMIC DNA]</scope>
    <source>
        <strain evidence="1 2">ZM</strain>
    </source>
</reference>
<protein>
    <submittedName>
        <fullName evidence="1">Uncharacterized protein</fullName>
    </submittedName>
</protein>
<feature type="non-terminal residue" evidence="1">
    <location>
        <position position="1"/>
    </location>
</feature>
<dbReference type="RefSeq" id="WP_160460295.1">
    <property type="nucleotide sequence ID" value="NZ_WUBZ01000042.1"/>
</dbReference>
<comment type="caution">
    <text evidence="1">The sequence shown here is derived from an EMBL/GenBank/DDBJ whole genome shotgun (WGS) entry which is preliminary data.</text>
</comment>
<sequence length="72" mass="7845">YPVPAGFPTEELFNDSCFAETILQRIAEKGIPLESAACIAIKKRKNDDDELLIAIDLHTGTLEPLSSAREAS</sequence>
<gene>
    <name evidence="1" type="ORF">GJ685_08525</name>
</gene>
<dbReference type="EMBL" id="WUBZ01000042">
    <property type="protein sequence ID" value="MWV55097.1"/>
    <property type="molecule type" value="Genomic_DNA"/>
</dbReference>
<proteinExistence type="predicted"/>